<name>A0A9E7AR69_9ACTO</name>
<protein>
    <submittedName>
        <fullName evidence="1">Uncharacterized protein</fullName>
    </submittedName>
</protein>
<sequence>MNWSAQTDGNWVYVEPGWVEQLQAAPVYADAEVQQAFMEIVARIDRLPADEEAFARFLYLPSQLLAPALLDLYAYPSKGDEAQALTQLITVGEDQQGPVQAEEHKLASGKVVYRSLGAFSDGDDVGHHSLRLTGFYAWRQHGNDLCARVLFTSSAQVPEVMPALEALVDNLELEVSELEAAQSMFAAFPSQLG</sequence>
<dbReference type="AlphaFoldDB" id="A0A9E7AR69"/>
<proteinExistence type="predicted"/>
<reference evidence="1" key="1">
    <citation type="submission" date="2022-05" db="EMBL/GenBank/DDBJ databases">
        <title>Using nanopore sequencing to obtain complete genomes from saliva samples.</title>
        <authorList>
            <person name="Baker J.L."/>
        </authorList>
    </citation>
    <scope>NUCLEOTIDE SEQUENCE</scope>
    <source>
        <strain evidence="1">JCVI-JB-Ag32</strain>
    </source>
</reference>
<evidence type="ECO:0000313" key="2">
    <source>
        <dbReference type="Proteomes" id="UP000830236"/>
    </source>
</evidence>
<accession>A0A9E7AR69</accession>
<evidence type="ECO:0000313" key="1">
    <source>
        <dbReference type="EMBL" id="UQF79992.1"/>
    </source>
</evidence>
<gene>
    <name evidence="1" type="ORF">M3I41_01570</name>
</gene>
<dbReference type="Proteomes" id="UP000830236">
    <property type="component" value="Chromosome"/>
</dbReference>
<dbReference type="KEGG" id="agh:M3I41_01570"/>
<organism evidence="1 2">
    <name type="scientific">Actinomyces graevenitzii</name>
    <dbReference type="NCBI Taxonomy" id="55565"/>
    <lineage>
        <taxon>Bacteria</taxon>
        <taxon>Bacillati</taxon>
        <taxon>Actinomycetota</taxon>
        <taxon>Actinomycetes</taxon>
        <taxon>Actinomycetales</taxon>
        <taxon>Actinomycetaceae</taxon>
        <taxon>Actinomyces</taxon>
    </lineage>
</organism>
<dbReference type="EMBL" id="CP097095">
    <property type="protein sequence ID" value="UQF79992.1"/>
    <property type="molecule type" value="Genomic_DNA"/>
</dbReference>